<dbReference type="AlphaFoldDB" id="A0A6A6ULI4"/>
<organism evidence="3 4">
    <name type="scientific">Microthyrium microscopicum</name>
    <dbReference type="NCBI Taxonomy" id="703497"/>
    <lineage>
        <taxon>Eukaryota</taxon>
        <taxon>Fungi</taxon>
        <taxon>Dikarya</taxon>
        <taxon>Ascomycota</taxon>
        <taxon>Pezizomycotina</taxon>
        <taxon>Dothideomycetes</taxon>
        <taxon>Dothideomycetes incertae sedis</taxon>
        <taxon>Microthyriales</taxon>
        <taxon>Microthyriaceae</taxon>
        <taxon>Microthyrium</taxon>
    </lineage>
</organism>
<evidence type="ECO:0000259" key="2">
    <source>
        <dbReference type="Pfam" id="PF20253"/>
    </source>
</evidence>
<gene>
    <name evidence="3" type="ORF">BT63DRAFT_436883</name>
</gene>
<keyword evidence="4" id="KW-1185">Reference proteome</keyword>
<dbReference type="PANTHER" id="PTHR38795">
    <property type="entry name" value="DUF6604 DOMAIN-CONTAINING PROTEIN"/>
    <property type="match status" value="1"/>
</dbReference>
<evidence type="ECO:0000313" key="4">
    <source>
        <dbReference type="Proteomes" id="UP000799302"/>
    </source>
</evidence>
<feature type="compositionally biased region" description="Polar residues" evidence="1">
    <location>
        <begin position="120"/>
        <end position="129"/>
    </location>
</feature>
<evidence type="ECO:0000313" key="3">
    <source>
        <dbReference type="EMBL" id="KAF2673099.1"/>
    </source>
</evidence>
<reference evidence="3" key="1">
    <citation type="journal article" date="2020" name="Stud. Mycol.">
        <title>101 Dothideomycetes genomes: a test case for predicting lifestyles and emergence of pathogens.</title>
        <authorList>
            <person name="Haridas S."/>
            <person name="Albert R."/>
            <person name="Binder M."/>
            <person name="Bloem J."/>
            <person name="Labutti K."/>
            <person name="Salamov A."/>
            <person name="Andreopoulos B."/>
            <person name="Baker S."/>
            <person name="Barry K."/>
            <person name="Bills G."/>
            <person name="Bluhm B."/>
            <person name="Cannon C."/>
            <person name="Castanera R."/>
            <person name="Culley D."/>
            <person name="Daum C."/>
            <person name="Ezra D."/>
            <person name="Gonzalez J."/>
            <person name="Henrissat B."/>
            <person name="Kuo A."/>
            <person name="Liang C."/>
            <person name="Lipzen A."/>
            <person name="Lutzoni F."/>
            <person name="Magnuson J."/>
            <person name="Mondo S."/>
            <person name="Nolan M."/>
            <person name="Ohm R."/>
            <person name="Pangilinan J."/>
            <person name="Park H.-J."/>
            <person name="Ramirez L."/>
            <person name="Alfaro M."/>
            <person name="Sun H."/>
            <person name="Tritt A."/>
            <person name="Yoshinaga Y."/>
            <person name="Zwiers L.-H."/>
            <person name="Turgeon B."/>
            <person name="Goodwin S."/>
            <person name="Spatafora J."/>
            <person name="Crous P."/>
            <person name="Grigoriev I."/>
        </authorList>
    </citation>
    <scope>NUCLEOTIDE SEQUENCE</scope>
    <source>
        <strain evidence="3">CBS 115976</strain>
    </source>
</reference>
<dbReference type="Proteomes" id="UP000799302">
    <property type="component" value="Unassembled WGS sequence"/>
</dbReference>
<dbReference type="InterPro" id="IPR046539">
    <property type="entry name" value="DUF6604"/>
</dbReference>
<sequence>MPPISLIGSYNQYKADTAAFTRWLIDTAASCGTTLNKKSSKKHSGKRQTILLRDYPLLVRAVVDAGVPFPSSIQAVLERAIKLRARCAKAFRFTSQDKSSNSNHAHFITVLEDALRDLSSNKAPNNAETDPQVGQPVAPLSPTKNDSSVPEPSYFERLAIDDTNVESFDPDTTAQMIKSDHETAKVEPQTTLPFEIEEDSDEKYLDGAMALYCLMIDLNKLRQFVKETWKEYIDDKIDAASASLISNSSLTLGQQRIEAFLGEKHKSFSDCADLPRALYCMLCAQGGHNAWEKKPKFSQHPFASQVRDIADRTLMTARLHLGGYVRAVTANPDVFPNHELREIVLALSKVADTKRNPDEQYAYQQRVLWDALDEIRLRHVLRVPSSVRNELEASLLEVMETKEFKLKHVFSVQILIDIHSTLSGTQKSPFIDLKMTAFRTKKNYATFLDFTSKTCSLSWPKEADEVIQGLLNDMEHYTIMDTKRPNAYKHFHKFETNPIDAGLILYSMNLRAQKFGLIALDRWSAVVPTMYLYFLLKVDTRRANISWPDLEEFMKHHDRDNLFMGKSPQNLEECVDKLDQFYRRNDSTAPTVSSNLPEEPHRVKSLTPLAVASLEALFDDLPNSLLAATIKEFSQSPSSPFLTNVTFSKVETVPHRQGSVAKLYTRHDTYRQPIQILTEMRERLACEEPKLLFNYFGLTIRCFTFLRQIHDGLSEVFIEQFGLSLAMTEYEHPLDAFRALRAISACQKQPRGLVGTLAMMGTEQHLLRTATETMNSYIESKGDIACKELRAFGKKGRSNSS</sequence>
<dbReference type="OrthoDB" id="5238236at2759"/>
<proteinExistence type="predicted"/>
<protein>
    <recommendedName>
        <fullName evidence="2">DUF6604 domain-containing protein</fullName>
    </recommendedName>
</protein>
<name>A0A6A6ULI4_9PEZI</name>
<accession>A0A6A6ULI4</accession>
<dbReference type="Pfam" id="PF20253">
    <property type="entry name" value="DUF6604"/>
    <property type="match status" value="1"/>
</dbReference>
<dbReference type="EMBL" id="MU004231">
    <property type="protein sequence ID" value="KAF2673099.1"/>
    <property type="molecule type" value="Genomic_DNA"/>
</dbReference>
<feature type="region of interest" description="Disordered" evidence="1">
    <location>
        <begin position="120"/>
        <end position="151"/>
    </location>
</feature>
<evidence type="ECO:0000256" key="1">
    <source>
        <dbReference type="SAM" id="MobiDB-lite"/>
    </source>
</evidence>
<feature type="domain" description="DUF6604" evidence="2">
    <location>
        <begin position="12"/>
        <end position="260"/>
    </location>
</feature>
<dbReference type="PANTHER" id="PTHR38795:SF1">
    <property type="entry name" value="DUF6604 DOMAIN-CONTAINING PROTEIN"/>
    <property type="match status" value="1"/>
</dbReference>